<dbReference type="OMA" id="KLITHAQ"/>
<proteinExistence type="inferred from homology"/>
<dbReference type="InterPro" id="IPR027482">
    <property type="entry name" value="Sec1-like_dom2"/>
</dbReference>
<sequence length="510" mass="57153">MSIDILKEIIKPSELTDRGFISTQGIGVSLQPLPIHLIYCILPTQDNFQTIIDNVSPYISKFLTIHIFTFGLIPDSAIELLKSNNQVVSKLLTLLELPLTFTIQTGDLLTLGPNFGISDIYLNQNEVKMNEISSRLRDLFLVMNDRPAIRYYKQSSMATGIANSLEKLLVSAVSARPGLGGSGSDKRRSLCLILDRSFDQLSPFIHDLTLEAMAHDLLEVKGHVCTFKEDGQTFNVKFDDNDQLWQGLRLKHIADVSNEIATKTRDFSEKNHIQMPEGEVTVAGLRRQIAKLPTLLPEFQKLQSFLALASKLMDIYKTNKLKQITQAEQEFATNLSSDGNPIADNFALYYNVFEEAVCNEDKLRLVLLFALKNNTGISYALTDKLLTSSKIESSKQFIEALKLINFNMVEDPSCARPAIQRAEEDSNISTGYAHSRFVPYMWHICKGMTSQTLEEDAYPFVGERVYISATDTTAKKAFEFGKYSARPDANAKKNSPRLYIFVLGGTLSNA</sequence>
<dbReference type="Gene3D" id="3.40.50.1910">
    <property type="match status" value="1"/>
</dbReference>
<evidence type="ECO:0000256" key="1">
    <source>
        <dbReference type="ARBA" id="ARBA00009884"/>
    </source>
</evidence>
<dbReference type="InterPro" id="IPR043127">
    <property type="entry name" value="Sec-1-like_dom3a"/>
</dbReference>
<dbReference type="Gene3D" id="3.40.50.2060">
    <property type="match status" value="1"/>
</dbReference>
<dbReference type="PIRSF" id="PIRSF005715">
    <property type="entry name" value="VPS45_Sec1"/>
    <property type="match status" value="1"/>
</dbReference>
<comment type="similarity">
    <text evidence="1">Belongs to the STXBP/unc-18/SEC1 family.</text>
</comment>
<dbReference type="GO" id="GO:0016192">
    <property type="term" value="P:vesicle-mediated transport"/>
    <property type="evidence" value="ECO:0007669"/>
    <property type="project" value="InterPro"/>
</dbReference>
<accession>A0A0C2MVY6</accession>
<dbReference type="Gene3D" id="1.25.40.60">
    <property type="match status" value="1"/>
</dbReference>
<dbReference type="PANTHER" id="PTHR11679">
    <property type="entry name" value="VESICLE PROTEIN SORTING-ASSOCIATED"/>
    <property type="match status" value="1"/>
</dbReference>
<evidence type="ECO:0000313" key="3">
    <source>
        <dbReference type="Proteomes" id="UP000031668"/>
    </source>
</evidence>
<name>A0A0C2MVY6_THEKT</name>
<protein>
    <submittedName>
        <fullName evidence="2">Syntaxin-binding protein 1</fullName>
    </submittedName>
</protein>
<dbReference type="SUPFAM" id="SSF56815">
    <property type="entry name" value="Sec1/munc18-like (SM) proteins"/>
    <property type="match status" value="1"/>
</dbReference>
<evidence type="ECO:0000313" key="2">
    <source>
        <dbReference type="EMBL" id="KII68345.1"/>
    </source>
</evidence>
<dbReference type="InterPro" id="IPR043154">
    <property type="entry name" value="Sec-1-like_dom1"/>
</dbReference>
<organism evidence="2 3">
    <name type="scientific">Thelohanellus kitauei</name>
    <name type="common">Myxosporean</name>
    <dbReference type="NCBI Taxonomy" id="669202"/>
    <lineage>
        <taxon>Eukaryota</taxon>
        <taxon>Metazoa</taxon>
        <taxon>Cnidaria</taxon>
        <taxon>Myxozoa</taxon>
        <taxon>Myxosporea</taxon>
        <taxon>Bivalvulida</taxon>
        <taxon>Platysporina</taxon>
        <taxon>Myxobolidae</taxon>
        <taxon>Thelohanellus</taxon>
    </lineage>
</organism>
<comment type="caution">
    <text evidence="2">The sequence shown here is derived from an EMBL/GenBank/DDBJ whole genome shotgun (WGS) entry which is preliminary data.</text>
</comment>
<reference evidence="2 3" key="1">
    <citation type="journal article" date="2014" name="Genome Biol. Evol.">
        <title>The genome of the myxosporean Thelohanellus kitauei shows adaptations to nutrient acquisition within its fish host.</title>
        <authorList>
            <person name="Yang Y."/>
            <person name="Xiong J."/>
            <person name="Zhou Z."/>
            <person name="Huo F."/>
            <person name="Miao W."/>
            <person name="Ran C."/>
            <person name="Liu Y."/>
            <person name="Zhang J."/>
            <person name="Feng J."/>
            <person name="Wang M."/>
            <person name="Wang M."/>
            <person name="Wang L."/>
            <person name="Yao B."/>
        </authorList>
    </citation>
    <scope>NUCLEOTIDE SEQUENCE [LARGE SCALE GENOMIC DNA]</scope>
    <source>
        <strain evidence="2">Wuqing</strain>
    </source>
</reference>
<dbReference type="InterPro" id="IPR001619">
    <property type="entry name" value="Sec1-like"/>
</dbReference>
<gene>
    <name evidence="2" type="ORF">RF11_06789</name>
</gene>
<dbReference type="OrthoDB" id="2228at2759"/>
<dbReference type="Gene3D" id="3.90.830.10">
    <property type="entry name" value="Syntaxin Binding Protein 1, Chain A, domain 2"/>
    <property type="match status" value="1"/>
</dbReference>
<dbReference type="AlphaFoldDB" id="A0A0C2MVY6"/>
<keyword evidence="3" id="KW-1185">Reference proteome</keyword>
<dbReference type="InterPro" id="IPR036045">
    <property type="entry name" value="Sec1-like_sf"/>
</dbReference>
<dbReference type="EMBL" id="JWZT01002870">
    <property type="protein sequence ID" value="KII68345.1"/>
    <property type="molecule type" value="Genomic_DNA"/>
</dbReference>
<dbReference type="Pfam" id="PF00995">
    <property type="entry name" value="Sec1"/>
    <property type="match status" value="1"/>
</dbReference>
<dbReference type="Proteomes" id="UP000031668">
    <property type="component" value="Unassembled WGS sequence"/>
</dbReference>